<dbReference type="Pfam" id="PF01370">
    <property type="entry name" value="Epimerase"/>
    <property type="match status" value="1"/>
</dbReference>
<dbReference type="Gene3D" id="3.40.50.720">
    <property type="entry name" value="NAD(P)-binding Rossmann-like Domain"/>
    <property type="match status" value="1"/>
</dbReference>
<dbReference type="Pfam" id="PF08338">
    <property type="entry name" value="DUF1731"/>
    <property type="match status" value="1"/>
</dbReference>
<gene>
    <name evidence="4" type="ORF">F0L68_07980</name>
</gene>
<name>A0A5B2XN05_9PSEU</name>
<dbReference type="CDD" id="cd05242">
    <property type="entry name" value="SDR_a8"/>
    <property type="match status" value="1"/>
</dbReference>
<dbReference type="Proteomes" id="UP000323454">
    <property type="component" value="Unassembled WGS sequence"/>
</dbReference>
<dbReference type="OrthoDB" id="9801773at2"/>
<proteinExistence type="inferred from homology"/>
<dbReference type="AlphaFoldDB" id="A0A5B2XN05"/>
<dbReference type="InterPro" id="IPR013549">
    <property type="entry name" value="DUF1731"/>
</dbReference>
<evidence type="ECO:0000313" key="5">
    <source>
        <dbReference type="Proteomes" id="UP000323454"/>
    </source>
</evidence>
<reference evidence="4 5" key="2">
    <citation type="submission" date="2019-09" db="EMBL/GenBank/DDBJ databases">
        <authorList>
            <person name="Jin C."/>
        </authorList>
    </citation>
    <scope>NUCLEOTIDE SEQUENCE [LARGE SCALE GENOMIC DNA]</scope>
    <source>
        <strain evidence="4 5">AN110305</strain>
    </source>
</reference>
<dbReference type="NCBIfam" id="TIGR01777">
    <property type="entry name" value="yfcH"/>
    <property type="match status" value="1"/>
</dbReference>
<evidence type="ECO:0000259" key="2">
    <source>
        <dbReference type="Pfam" id="PF01370"/>
    </source>
</evidence>
<feature type="domain" description="NAD-dependent epimerase/dehydratase" evidence="2">
    <location>
        <begin position="3"/>
        <end position="219"/>
    </location>
</feature>
<evidence type="ECO:0000256" key="1">
    <source>
        <dbReference type="ARBA" id="ARBA00009353"/>
    </source>
</evidence>
<protein>
    <submittedName>
        <fullName evidence="4">TIGR01777 family protein</fullName>
    </submittedName>
</protein>
<evidence type="ECO:0000259" key="3">
    <source>
        <dbReference type="Pfam" id="PF08338"/>
    </source>
</evidence>
<keyword evidence="5" id="KW-1185">Reference proteome</keyword>
<comment type="similarity">
    <text evidence="1">Belongs to the NAD(P)-dependent epimerase/dehydratase family. SDR39U1 subfamily.</text>
</comment>
<dbReference type="PANTHER" id="PTHR11092">
    <property type="entry name" value="SUGAR NUCLEOTIDE EPIMERASE RELATED"/>
    <property type="match status" value="1"/>
</dbReference>
<reference evidence="4 5" key="1">
    <citation type="submission" date="2019-09" db="EMBL/GenBank/DDBJ databases">
        <title>Goodfellowia gen. nov., a new genus of the Pseudonocardineae related to Actinoalloteichus, containing Goodfellowia coeruleoviolacea gen. nov., comb. nov. gen. nov., comb. nov.</title>
        <authorList>
            <person name="Labeda D."/>
        </authorList>
    </citation>
    <scope>NUCLEOTIDE SEQUENCE [LARGE SCALE GENOMIC DNA]</scope>
    <source>
        <strain evidence="4 5">AN110305</strain>
    </source>
</reference>
<accession>A0A5B2XN05</accession>
<dbReference type="InterPro" id="IPR010099">
    <property type="entry name" value="SDR39U1"/>
</dbReference>
<feature type="domain" description="DUF1731" evidence="3">
    <location>
        <begin position="246"/>
        <end position="292"/>
    </location>
</feature>
<sequence>MRVVVAGSSGLMGTSLVALLRGSGHEVLRLVRRRPAAPDERRWDPPAGRIEDGALDGVDAVVNLCGAGVGDKRWNEARKQVLRDSRTVPTEVLASAAAEHGVATLVNASAVGYYGDTGDRVTDETAGPGTGFLADLVREWELSTAPAEDGGVRVALLRTGLVLSPSGGLMGRLRPLFSMLLGGQLGNGRQYQPWISIDDAVAAIRFVLEHDEVAGPVNITGPGPVTNAEFTRALGRALGRPTPWVIPGFALRLVLGEFADEAVLVGQRAVPRVLERHGFTFAHSSLNAALNATLSR</sequence>
<dbReference type="InterPro" id="IPR001509">
    <property type="entry name" value="Epimerase_deHydtase"/>
</dbReference>
<dbReference type="PANTHER" id="PTHR11092:SF0">
    <property type="entry name" value="EPIMERASE FAMILY PROTEIN SDR39U1"/>
    <property type="match status" value="1"/>
</dbReference>
<comment type="caution">
    <text evidence="4">The sequence shown here is derived from an EMBL/GenBank/DDBJ whole genome shotgun (WGS) entry which is preliminary data.</text>
</comment>
<dbReference type="SUPFAM" id="SSF51735">
    <property type="entry name" value="NAD(P)-binding Rossmann-fold domains"/>
    <property type="match status" value="1"/>
</dbReference>
<organism evidence="4 5">
    <name type="scientific">Solihabitans fulvus</name>
    <dbReference type="NCBI Taxonomy" id="1892852"/>
    <lineage>
        <taxon>Bacteria</taxon>
        <taxon>Bacillati</taxon>
        <taxon>Actinomycetota</taxon>
        <taxon>Actinomycetes</taxon>
        <taxon>Pseudonocardiales</taxon>
        <taxon>Pseudonocardiaceae</taxon>
        <taxon>Solihabitans</taxon>
    </lineage>
</organism>
<dbReference type="InterPro" id="IPR036291">
    <property type="entry name" value="NAD(P)-bd_dom_sf"/>
</dbReference>
<evidence type="ECO:0000313" key="4">
    <source>
        <dbReference type="EMBL" id="KAA2264344.1"/>
    </source>
</evidence>
<dbReference type="RefSeq" id="WP_149848827.1">
    <property type="nucleotide sequence ID" value="NZ_VUOB01000011.1"/>
</dbReference>
<dbReference type="EMBL" id="VUOB01000011">
    <property type="protein sequence ID" value="KAA2264344.1"/>
    <property type="molecule type" value="Genomic_DNA"/>
</dbReference>